<gene>
    <name evidence="2" type="ORF">PPERSA_00304</name>
</gene>
<sequence>MTYEAGSTDINVNKKNFGMRHEINIIKLQKWVRRRLTKLKFLSKLRDSIKKKYIVLYRGRQYDKYGVLQRLQILESVFYPKVYWVAMEQINCICLNEDGIKLNTTHELSKSLACEIAEDENPWKYFQVSYKNNTVELKQQQLFWKKLEFHGYPFIVIIYRHFEPERTQVQLRADKELSPDFEFKRGEYITPSIARAIIKSSTPEDHFLVRPLKQEFRLVDPAIKNRSAIKIQRFIRSIFGRLKARNERQRQIRHRIEAAKKIQIYYIYYKWRVHFWAERVVEYKFLKYSQSLVLKKQLGLLKQTFEKVKFRRKMAAKIWILYKYAKWRKAWKKKWMAKRNFAATRIQIYVRYYIWRKVWVKRYKEMKRQQAAKRLQIYARYKIWWKRWHVKYVYKRNRGASRIQLYWKYKKWQVQWKAQWRKRRFMAAALITSLTVLLPFIIENPEEEEKQDEEEQNEKSSQNNQDMQESGLKDKLQEKENNEENKNLQGEIIMKEQMFHFIINRDPELVDRYQGGVESLQQPYFNTTQQKLSRCITYFFAHKLQQVKIFPYKEKLSEPNRYFDIDVQNKTGEISRKLKIYVAVLTIQKIFRSTLQMLLRKGIMCYPQSDYQLIQEVSHPLFIFTKDFGFTVSFSFMAQKEQNQKHVIKLNQFFGNQLKFGMNYDEELTVIYKTKTQRQKMYSIRKIRYGLEYHCTLVYILQPGDIYDLRLYINGTMEGQTSMRKFDRMRLPSTFEFIGGTIYNEFVMTKAISAKEVFDLYIERLYVLEYQWFNYKKPNKRRRYLRGITKVKNQEGVHLNQNNQVKKYNQNRIKSGLKKKNIGLSINGIQNQSFLSQASINTEQKEIIKQEKFQYQVKQNLTINKFIRSLAQEILRNKERILILCQILSPCLNGSENLNFECLNTQLSSGNIKNNLEGEYVIEIERFLQILQNCEINTTVADLGELALLTKTLKIFKYTDEKNDKTQRYTGIFYYKIVQVLRDILQPHQGFLKQNQQSQHQQKQEIQEVQMPDIPDDWNTGAFQVGITHCTNCNYHQLTGWHQEIEFVEVFNDIGIFLKEVFPNIIVKGNQIKPSKMEHFDIYIRGVNSKNLLDIRPHYIYKKQSQMEDFLKNYTKKLVNVYDQLVFMIFKFMKFSEEMAQFQEMMFQNNQKVLPAEYKGVHNHPYELSEDQTKNIPVYKSKRCKYFKKEDQNYNTK</sequence>
<comment type="caution">
    <text evidence="2">The sequence shown here is derived from an EMBL/GenBank/DDBJ whole genome shotgun (WGS) entry which is preliminary data.</text>
</comment>
<dbReference type="PROSITE" id="PS50096">
    <property type="entry name" value="IQ"/>
    <property type="match status" value="2"/>
</dbReference>
<evidence type="ECO:0000256" key="1">
    <source>
        <dbReference type="SAM" id="MobiDB-lite"/>
    </source>
</evidence>
<name>A0A0V0Q903_PSEPJ</name>
<proteinExistence type="predicted"/>
<evidence type="ECO:0000313" key="3">
    <source>
        <dbReference type="Proteomes" id="UP000054937"/>
    </source>
</evidence>
<protein>
    <submittedName>
        <fullName evidence="2">Uncharacterized protein</fullName>
    </submittedName>
</protein>
<accession>A0A0V0Q903</accession>
<feature type="region of interest" description="Disordered" evidence="1">
    <location>
        <begin position="448"/>
        <end position="487"/>
    </location>
</feature>
<dbReference type="Proteomes" id="UP000054937">
    <property type="component" value="Unassembled WGS sequence"/>
</dbReference>
<dbReference type="AlphaFoldDB" id="A0A0V0Q903"/>
<reference evidence="2 3" key="1">
    <citation type="journal article" date="2015" name="Sci. Rep.">
        <title>Genome of the facultative scuticociliatosis pathogen Pseudocohnilembus persalinus provides insight into its virulence through horizontal gene transfer.</title>
        <authorList>
            <person name="Xiong J."/>
            <person name="Wang G."/>
            <person name="Cheng J."/>
            <person name="Tian M."/>
            <person name="Pan X."/>
            <person name="Warren A."/>
            <person name="Jiang C."/>
            <person name="Yuan D."/>
            <person name="Miao W."/>
        </authorList>
    </citation>
    <scope>NUCLEOTIDE SEQUENCE [LARGE SCALE GENOMIC DNA]</scope>
    <source>
        <strain evidence="2">36N120E</strain>
    </source>
</reference>
<keyword evidence="3" id="KW-1185">Reference proteome</keyword>
<organism evidence="2 3">
    <name type="scientific">Pseudocohnilembus persalinus</name>
    <name type="common">Ciliate</name>
    <dbReference type="NCBI Taxonomy" id="266149"/>
    <lineage>
        <taxon>Eukaryota</taxon>
        <taxon>Sar</taxon>
        <taxon>Alveolata</taxon>
        <taxon>Ciliophora</taxon>
        <taxon>Intramacronucleata</taxon>
        <taxon>Oligohymenophorea</taxon>
        <taxon>Scuticociliatia</taxon>
        <taxon>Philasterida</taxon>
        <taxon>Pseudocohnilembidae</taxon>
        <taxon>Pseudocohnilembus</taxon>
    </lineage>
</organism>
<dbReference type="InParanoid" id="A0A0V0Q903"/>
<dbReference type="EMBL" id="LDAU01000232">
    <property type="protein sequence ID" value="KRW98716.1"/>
    <property type="molecule type" value="Genomic_DNA"/>
</dbReference>
<evidence type="ECO:0000313" key="2">
    <source>
        <dbReference type="EMBL" id="KRW98716.1"/>
    </source>
</evidence>
<feature type="compositionally biased region" description="Basic and acidic residues" evidence="1">
    <location>
        <begin position="471"/>
        <end position="486"/>
    </location>
</feature>